<organism evidence="1 2">
    <name type="scientific">Mycolicibacterium sphagni</name>
    <dbReference type="NCBI Taxonomy" id="1786"/>
    <lineage>
        <taxon>Bacteria</taxon>
        <taxon>Bacillati</taxon>
        <taxon>Actinomycetota</taxon>
        <taxon>Actinomycetes</taxon>
        <taxon>Mycobacteriales</taxon>
        <taxon>Mycobacteriaceae</taxon>
        <taxon>Mycolicibacterium</taxon>
    </lineage>
</organism>
<protein>
    <submittedName>
        <fullName evidence="1">Uncharacterized protein</fullName>
    </submittedName>
</protein>
<dbReference type="EMBL" id="NOZR01000030">
    <property type="protein sequence ID" value="OYN75302.1"/>
    <property type="molecule type" value="Genomic_DNA"/>
</dbReference>
<name>A0A255DEF5_9MYCO</name>
<gene>
    <name evidence="1" type="ORF">CG716_25850</name>
</gene>
<evidence type="ECO:0000313" key="1">
    <source>
        <dbReference type="EMBL" id="OYN75302.1"/>
    </source>
</evidence>
<dbReference type="Proteomes" id="UP000216063">
    <property type="component" value="Unassembled WGS sequence"/>
</dbReference>
<sequence>MHLQGTGAGVVVAHSLHPSTVRAYVQAMATAATPQVGIIGAGVSGPCMATWRIEQMRAGRVACAAPTEVATKSYNEDIKAALPEVFPLDSGQHQELLQGPVVADFEVRSP</sequence>
<comment type="caution">
    <text evidence="1">The sequence shown here is derived from an EMBL/GenBank/DDBJ whole genome shotgun (WGS) entry which is preliminary data.</text>
</comment>
<dbReference type="AlphaFoldDB" id="A0A255DEF5"/>
<evidence type="ECO:0000313" key="2">
    <source>
        <dbReference type="Proteomes" id="UP000216063"/>
    </source>
</evidence>
<keyword evidence="2" id="KW-1185">Reference proteome</keyword>
<accession>A0A255DEF5</accession>
<reference evidence="1 2" key="1">
    <citation type="submission" date="2017-07" db="EMBL/GenBank/DDBJ databases">
        <title>The new phylogeny of genus Mycobacterium.</title>
        <authorList>
            <person name="Tortoli E."/>
            <person name="Trovato A."/>
            <person name="Cirillo D.M."/>
        </authorList>
    </citation>
    <scope>NUCLEOTIDE SEQUENCE [LARGE SCALE GENOMIC DNA]</scope>
    <source>
        <strain evidence="1 2">ATCC 33027</strain>
    </source>
</reference>
<proteinExistence type="predicted"/>